<evidence type="ECO:0000259" key="1">
    <source>
        <dbReference type="Pfam" id="PF18890"/>
    </source>
</evidence>
<dbReference type="Pfam" id="PF18890">
    <property type="entry name" value="FANCL_d2"/>
    <property type="match status" value="1"/>
</dbReference>
<organism evidence="2 3">
    <name type="scientific">Mya arenaria</name>
    <name type="common">Soft-shell clam</name>
    <dbReference type="NCBI Taxonomy" id="6604"/>
    <lineage>
        <taxon>Eukaryota</taxon>
        <taxon>Metazoa</taxon>
        <taxon>Spiralia</taxon>
        <taxon>Lophotrochozoa</taxon>
        <taxon>Mollusca</taxon>
        <taxon>Bivalvia</taxon>
        <taxon>Autobranchia</taxon>
        <taxon>Heteroconchia</taxon>
        <taxon>Euheterodonta</taxon>
        <taxon>Imparidentia</taxon>
        <taxon>Neoheterodontei</taxon>
        <taxon>Myida</taxon>
        <taxon>Myoidea</taxon>
        <taxon>Myidae</taxon>
        <taxon>Mya</taxon>
    </lineage>
</organism>
<dbReference type="Proteomes" id="UP001164746">
    <property type="component" value="Chromosome 11"/>
</dbReference>
<feature type="domain" description="FANCL UBC-like" evidence="1">
    <location>
        <begin position="45"/>
        <end position="90"/>
    </location>
</feature>
<evidence type="ECO:0000313" key="2">
    <source>
        <dbReference type="EMBL" id="WAR19235.1"/>
    </source>
</evidence>
<sequence length="100" mass="11715">MNILTDFPYLIPQEPDGFHYNGYISIKERQLEKETGFEESSSQLCRQLITDIEDLGWEKLAYVDDDFQEIHLAYTDSDGRTHVLKLYINKQAMTVKLIAR</sequence>
<dbReference type="EMBL" id="CP111022">
    <property type="protein sequence ID" value="WAR19235.1"/>
    <property type="molecule type" value="Genomic_DNA"/>
</dbReference>
<keyword evidence="3" id="KW-1185">Reference proteome</keyword>
<name>A0ABY7FAM7_MYAAR</name>
<dbReference type="CDD" id="cd23831">
    <property type="entry name" value="DRWD-N_FANCL"/>
    <property type="match status" value="1"/>
</dbReference>
<dbReference type="InterPro" id="IPR043898">
    <property type="entry name" value="FANCL_d2"/>
</dbReference>
<protein>
    <recommendedName>
        <fullName evidence="1">FANCL UBC-like domain-containing protein</fullName>
    </recommendedName>
</protein>
<dbReference type="Gene3D" id="3.10.110.10">
    <property type="entry name" value="Ubiquitin Conjugating Enzyme"/>
    <property type="match status" value="1"/>
</dbReference>
<dbReference type="InterPro" id="IPR016135">
    <property type="entry name" value="UBQ-conjugating_enzyme/RWD"/>
</dbReference>
<gene>
    <name evidence="2" type="ORF">MAR_001073</name>
</gene>
<accession>A0ABY7FAM7</accession>
<reference evidence="2" key="1">
    <citation type="submission" date="2022-11" db="EMBL/GenBank/DDBJ databases">
        <title>Centuries of genome instability and evolution in soft-shell clam transmissible cancer (bioRxiv).</title>
        <authorList>
            <person name="Hart S.F.M."/>
            <person name="Yonemitsu M.A."/>
            <person name="Giersch R.M."/>
            <person name="Beal B.F."/>
            <person name="Arriagada G."/>
            <person name="Davis B.W."/>
            <person name="Ostrander E.A."/>
            <person name="Goff S.P."/>
            <person name="Metzger M.J."/>
        </authorList>
    </citation>
    <scope>NUCLEOTIDE SEQUENCE</scope>
    <source>
        <strain evidence="2">MELC-2E11</strain>
        <tissue evidence="2">Siphon/mantle</tissue>
    </source>
</reference>
<evidence type="ECO:0000313" key="3">
    <source>
        <dbReference type="Proteomes" id="UP001164746"/>
    </source>
</evidence>
<proteinExistence type="predicted"/>